<proteinExistence type="predicted"/>
<comment type="caution">
    <text evidence="2">The sequence shown here is derived from an EMBL/GenBank/DDBJ whole genome shotgun (WGS) entry which is preliminary data.</text>
</comment>
<reference evidence="2 3" key="1">
    <citation type="journal article" date="2023" name="Nucleic Acids Res.">
        <title>The hologenome of Daphnia magna reveals possible DNA methylation and microbiome-mediated evolution of the host genome.</title>
        <authorList>
            <person name="Chaturvedi A."/>
            <person name="Li X."/>
            <person name="Dhandapani V."/>
            <person name="Marshall H."/>
            <person name="Kissane S."/>
            <person name="Cuenca-Cambronero M."/>
            <person name="Asole G."/>
            <person name="Calvet F."/>
            <person name="Ruiz-Romero M."/>
            <person name="Marangio P."/>
            <person name="Guigo R."/>
            <person name="Rago D."/>
            <person name="Mirbahai L."/>
            <person name="Eastwood N."/>
            <person name="Colbourne J.K."/>
            <person name="Zhou J."/>
            <person name="Mallon E."/>
            <person name="Orsini L."/>
        </authorList>
    </citation>
    <scope>NUCLEOTIDE SEQUENCE [LARGE SCALE GENOMIC DNA]</scope>
    <source>
        <strain evidence="2">LRV0_1</strain>
    </source>
</reference>
<accession>A0ABQ9YS26</accession>
<feature type="compositionally biased region" description="Basic and acidic residues" evidence="1">
    <location>
        <begin position="1"/>
        <end position="11"/>
    </location>
</feature>
<gene>
    <name evidence="2" type="ORF">OUZ56_005188</name>
</gene>
<protein>
    <submittedName>
        <fullName evidence="2">Uncharacterized protein</fullName>
    </submittedName>
</protein>
<name>A0ABQ9YS26_9CRUS</name>
<keyword evidence="3" id="KW-1185">Reference proteome</keyword>
<evidence type="ECO:0000313" key="2">
    <source>
        <dbReference type="EMBL" id="KAK4003422.1"/>
    </source>
</evidence>
<feature type="region of interest" description="Disordered" evidence="1">
    <location>
        <begin position="1"/>
        <end position="22"/>
    </location>
</feature>
<dbReference type="Proteomes" id="UP001234178">
    <property type="component" value="Unassembled WGS sequence"/>
</dbReference>
<evidence type="ECO:0000256" key="1">
    <source>
        <dbReference type="SAM" id="MobiDB-lite"/>
    </source>
</evidence>
<evidence type="ECO:0000313" key="3">
    <source>
        <dbReference type="Proteomes" id="UP001234178"/>
    </source>
</evidence>
<sequence>MGHHVKDERQKGTQTKSSESARVGADLFVQFASRSCLAREKKMSKQTHFIRSAAAQIRQQQLIDTNQSPGIYKVTSKPKETQQHNNTR</sequence>
<feature type="region of interest" description="Disordered" evidence="1">
    <location>
        <begin position="60"/>
        <end position="88"/>
    </location>
</feature>
<dbReference type="EMBL" id="JAOYFB010000001">
    <property type="protein sequence ID" value="KAK4003422.1"/>
    <property type="molecule type" value="Genomic_DNA"/>
</dbReference>
<organism evidence="2 3">
    <name type="scientific">Daphnia magna</name>
    <dbReference type="NCBI Taxonomy" id="35525"/>
    <lineage>
        <taxon>Eukaryota</taxon>
        <taxon>Metazoa</taxon>
        <taxon>Ecdysozoa</taxon>
        <taxon>Arthropoda</taxon>
        <taxon>Crustacea</taxon>
        <taxon>Branchiopoda</taxon>
        <taxon>Diplostraca</taxon>
        <taxon>Cladocera</taxon>
        <taxon>Anomopoda</taxon>
        <taxon>Daphniidae</taxon>
        <taxon>Daphnia</taxon>
    </lineage>
</organism>